<evidence type="ECO:0000313" key="2">
    <source>
        <dbReference type="EMBL" id="GAA4256422.1"/>
    </source>
</evidence>
<protein>
    <recommendedName>
        <fullName evidence="4">Nudix hydrolase domain-containing protein</fullName>
    </recommendedName>
</protein>
<proteinExistence type="predicted"/>
<dbReference type="Proteomes" id="UP001500620">
    <property type="component" value="Unassembled WGS sequence"/>
</dbReference>
<evidence type="ECO:0000313" key="3">
    <source>
        <dbReference type="Proteomes" id="UP001500620"/>
    </source>
</evidence>
<feature type="coiled-coil region" evidence="1">
    <location>
        <begin position="306"/>
        <end position="333"/>
    </location>
</feature>
<accession>A0ABP8DHU2</accession>
<organism evidence="2 3">
    <name type="scientific">Dactylosporangium darangshiense</name>
    <dbReference type="NCBI Taxonomy" id="579108"/>
    <lineage>
        <taxon>Bacteria</taxon>
        <taxon>Bacillati</taxon>
        <taxon>Actinomycetota</taxon>
        <taxon>Actinomycetes</taxon>
        <taxon>Micromonosporales</taxon>
        <taxon>Micromonosporaceae</taxon>
        <taxon>Dactylosporangium</taxon>
    </lineage>
</organism>
<sequence>MQRLELVIVQFEEVKRLITVGRVPQLRLALILLDSAVELIMVRMVEAEFRHERFDFDQLENLRRYEAWQHSDNPMQRRFATNGPSRDQIAAEIRRFEPRVTSKTRRRRIDRIFDDKIDFLVERQLLPIDVAPALKKLHDYRNETYHRDRHRVEVIRPAVLIYFDVACTVLDHYNPGSMIVGRSFGPELARFQDGSGGYDDPFELPHRAARQLREEVGLDLAAVRAALVAHLLERLDELESGLRYIEENSPNNPRPGDAIRWMQIEDGDVEAIFDDAAFRRRDYPLTMADVTSWIERATAMEEMTDKHALFAELAALEDAFEELERRVSQAVWDIDEQANMR</sequence>
<name>A0ABP8DHU2_9ACTN</name>
<evidence type="ECO:0000256" key="1">
    <source>
        <dbReference type="SAM" id="Coils"/>
    </source>
</evidence>
<reference evidence="3" key="1">
    <citation type="journal article" date="2019" name="Int. J. Syst. Evol. Microbiol.">
        <title>The Global Catalogue of Microorganisms (GCM) 10K type strain sequencing project: providing services to taxonomists for standard genome sequencing and annotation.</title>
        <authorList>
            <consortium name="The Broad Institute Genomics Platform"/>
            <consortium name="The Broad Institute Genome Sequencing Center for Infectious Disease"/>
            <person name="Wu L."/>
            <person name="Ma J."/>
        </authorList>
    </citation>
    <scope>NUCLEOTIDE SEQUENCE [LARGE SCALE GENOMIC DNA]</scope>
    <source>
        <strain evidence="3">JCM 17441</strain>
    </source>
</reference>
<keyword evidence="3" id="KW-1185">Reference proteome</keyword>
<evidence type="ECO:0008006" key="4">
    <source>
        <dbReference type="Google" id="ProtNLM"/>
    </source>
</evidence>
<gene>
    <name evidence="2" type="ORF">GCM10022255_069160</name>
</gene>
<dbReference type="EMBL" id="BAABAT010000024">
    <property type="protein sequence ID" value="GAA4256422.1"/>
    <property type="molecule type" value="Genomic_DNA"/>
</dbReference>
<comment type="caution">
    <text evidence="2">The sequence shown here is derived from an EMBL/GenBank/DDBJ whole genome shotgun (WGS) entry which is preliminary data.</text>
</comment>
<keyword evidence="1" id="KW-0175">Coiled coil</keyword>